<dbReference type="AlphaFoldDB" id="A0A6P8IIT4"/>
<feature type="domain" description="Rieske" evidence="5">
    <location>
        <begin position="43"/>
        <end position="143"/>
    </location>
</feature>
<dbReference type="KEGG" id="aten:116301498"/>
<proteinExistence type="predicted"/>
<dbReference type="InterPro" id="IPR036922">
    <property type="entry name" value="Rieske_2Fe-2S_sf"/>
</dbReference>
<dbReference type="PANTHER" id="PTHR21496:SF25">
    <property type="entry name" value="RIESKE DOMAIN-CONTAINING PROTEIN"/>
    <property type="match status" value="1"/>
</dbReference>
<dbReference type="OrthoDB" id="426882at2759"/>
<keyword evidence="2" id="KW-0479">Metal-binding</keyword>
<dbReference type="GO" id="GO:0051537">
    <property type="term" value="F:2 iron, 2 sulfur cluster binding"/>
    <property type="evidence" value="ECO:0007669"/>
    <property type="project" value="UniProtKB-KW"/>
</dbReference>
<evidence type="ECO:0000256" key="2">
    <source>
        <dbReference type="ARBA" id="ARBA00022723"/>
    </source>
</evidence>
<dbReference type="SUPFAM" id="SSF50022">
    <property type="entry name" value="ISP domain"/>
    <property type="match status" value="1"/>
</dbReference>
<dbReference type="PANTHER" id="PTHR21496">
    <property type="entry name" value="FERREDOXIN-RELATED"/>
    <property type="match status" value="1"/>
</dbReference>
<name>A0A6P8IIT4_ACTTE</name>
<dbReference type="Gene3D" id="2.102.10.10">
    <property type="entry name" value="Rieske [2Fe-2S] iron-sulphur domain"/>
    <property type="match status" value="1"/>
</dbReference>
<dbReference type="Proteomes" id="UP000515163">
    <property type="component" value="Unplaced"/>
</dbReference>
<dbReference type="GO" id="GO:0046872">
    <property type="term" value="F:metal ion binding"/>
    <property type="evidence" value="ECO:0007669"/>
    <property type="project" value="UniProtKB-KW"/>
</dbReference>
<dbReference type="RefSeq" id="XP_031566428.1">
    <property type="nucleotide sequence ID" value="XM_031710568.1"/>
</dbReference>
<accession>A0A6P8IIT4</accession>
<dbReference type="GeneID" id="116301498"/>
<evidence type="ECO:0000256" key="3">
    <source>
        <dbReference type="ARBA" id="ARBA00023004"/>
    </source>
</evidence>
<dbReference type="InParanoid" id="A0A6P8IIT4"/>
<gene>
    <name evidence="7" type="primary">LOC116301498</name>
</gene>
<keyword evidence="1" id="KW-0001">2Fe-2S</keyword>
<evidence type="ECO:0000256" key="1">
    <source>
        <dbReference type="ARBA" id="ARBA00022714"/>
    </source>
</evidence>
<organism evidence="6 7">
    <name type="scientific">Actinia tenebrosa</name>
    <name type="common">Australian red waratah sea anemone</name>
    <dbReference type="NCBI Taxonomy" id="6105"/>
    <lineage>
        <taxon>Eukaryota</taxon>
        <taxon>Metazoa</taxon>
        <taxon>Cnidaria</taxon>
        <taxon>Anthozoa</taxon>
        <taxon>Hexacorallia</taxon>
        <taxon>Actiniaria</taxon>
        <taxon>Actiniidae</taxon>
        <taxon>Actinia</taxon>
    </lineage>
</organism>
<dbReference type="CDD" id="cd03467">
    <property type="entry name" value="Rieske"/>
    <property type="match status" value="1"/>
</dbReference>
<keyword evidence="3" id="KW-0408">Iron</keyword>
<evidence type="ECO:0000313" key="6">
    <source>
        <dbReference type="Proteomes" id="UP000515163"/>
    </source>
</evidence>
<protein>
    <submittedName>
        <fullName evidence="7">Rieske domain-containing protein-like</fullName>
    </submittedName>
</protein>
<reference evidence="7" key="1">
    <citation type="submission" date="2025-08" db="UniProtKB">
        <authorList>
            <consortium name="RefSeq"/>
        </authorList>
    </citation>
    <scope>IDENTIFICATION</scope>
    <source>
        <tissue evidence="7">Tentacle</tissue>
    </source>
</reference>
<evidence type="ECO:0000256" key="4">
    <source>
        <dbReference type="ARBA" id="ARBA00023014"/>
    </source>
</evidence>
<keyword evidence="6" id="KW-1185">Reference proteome</keyword>
<sequence>MAGENRDKDLYFQVEGIKYEDIAEMYDSEDQHRREKGLNSISIHASKTRSLAVGKEVTVNNHKIALLKYRGIVYAMDSKCPHMGGPLHLGDIEELGEAKLPCIVCPWHSWKYSLSTGEIKSPLYQNVKVTVYPVIVKDNGSLHVGFERISPDYFNCIMDF</sequence>
<evidence type="ECO:0000313" key="7">
    <source>
        <dbReference type="RefSeq" id="XP_031566428.1"/>
    </source>
</evidence>
<dbReference type="InterPro" id="IPR054716">
    <property type="entry name" value="Sol_Rieske_ferrdox_dom"/>
</dbReference>
<dbReference type="Pfam" id="PF22543">
    <property type="entry name" value="Rieske_4"/>
    <property type="match status" value="1"/>
</dbReference>
<keyword evidence="4" id="KW-0411">Iron-sulfur</keyword>
<dbReference type="PROSITE" id="PS51296">
    <property type="entry name" value="RIESKE"/>
    <property type="match status" value="1"/>
</dbReference>
<dbReference type="InterPro" id="IPR017941">
    <property type="entry name" value="Rieske_2Fe-2S"/>
</dbReference>
<evidence type="ECO:0000259" key="5">
    <source>
        <dbReference type="PROSITE" id="PS51296"/>
    </source>
</evidence>